<dbReference type="InterPro" id="IPR027417">
    <property type="entry name" value="P-loop_NTPase"/>
</dbReference>
<dbReference type="PANTHER" id="PTHR11472">
    <property type="entry name" value="DNA REPAIR DEAD HELICASE RAD3/XP-D SUBFAMILY MEMBER"/>
    <property type="match status" value="1"/>
</dbReference>
<reference evidence="10" key="2">
    <citation type="journal article" date="2014" name="ISME J.">
        <title>Microbial stratification in low pH oxic and suboxic macroscopic growths along an acid mine drainage.</title>
        <authorList>
            <person name="Mendez-Garcia C."/>
            <person name="Mesa V."/>
            <person name="Sprenger R.R."/>
            <person name="Richter M."/>
            <person name="Diez M.S."/>
            <person name="Solano J."/>
            <person name="Bargiela R."/>
            <person name="Golyshina O.V."/>
            <person name="Manteca A."/>
            <person name="Ramos J.L."/>
            <person name="Gallego J.R."/>
            <person name="Llorente I."/>
            <person name="Martins Dos Santos V.A."/>
            <person name="Jensen O.N."/>
            <person name="Pelaez A.I."/>
            <person name="Sanchez J."/>
            <person name="Ferrer M."/>
        </authorList>
    </citation>
    <scope>NUCLEOTIDE SEQUENCE</scope>
</reference>
<organism evidence="10">
    <name type="scientific">mine drainage metagenome</name>
    <dbReference type="NCBI Taxonomy" id="410659"/>
    <lineage>
        <taxon>unclassified sequences</taxon>
        <taxon>metagenomes</taxon>
        <taxon>ecological metagenomes</taxon>
    </lineage>
</organism>
<accession>T1BMG3</accession>
<evidence type="ECO:0000256" key="2">
    <source>
        <dbReference type="ARBA" id="ARBA00022485"/>
    </source>
</evidence>
<feature type="region of interest" description="Disordered" evidence="8">
    <location>
        <begin position="366"/>
        <end position="403"/>
    </location>
</feature>
<dbReference type="GO" id="GO:0016818">
    <property type="term" value="F:hydrolase activity, acting on acid anhydrides, in phosphorus-containing anhydrides"/>
    <property type="evidence" value="ECO:0007669"/>
    <property type="project" value="InterPro"/>
</dbReference>
<keyword evidence="2" id="KW-0479">Metal-binding</keyword>
<proteinExistence type="predicted"/>
<dbReference type="InterPro" id="IPR006555">
    <property type="entry name" value="ATP-dep_Helicase_C"/>
</dbReference>
<evidence type="ECO:0000313" key="10">
    <source>
        <dbReference type="EMBL" id="EQD54509.1"/>
    </source>
</evidence>
<dbReference type="GO" id="GO:0005524">
    <property type="term" value="F:ATP binding"/>
    <property type="evidence" value="ECO:0007669"/>
    <property type="project" value="InterPro"/>
</dbReference>
<dbReference type="AlphaFoldDB" id="T1BMG3"/>
<evidence type="ECO:0000256" key="1">
    <source>
        <dbReference type="ARBA" id="ARBA00001966"/>
    </source>
</evidence>
<dbReference type="InterPro" id="IPR045028">
    <property type="entry name" value="DinG/Rad3-like"/>
</dbReference>
<keyword evidence="5" id="KW-0234">DNA repair</keyword>
<dbReference type="GO" id="GO:0043139">
    <property type="term" value="F:5'-3' DNA helicase activity"/>
    <property type="evidence" value="ECO:0007669"/>
    <property type="project" value="UniProtKB-EC"/>
</dbReference>
<evidence type="ECO:0000256" key="3">
    <source>
        <dbReference type="ARBA" id="ARBA00022763"/>
    </source>
</evidence>
<dbReference type="InterPro" id="IPR010643">
    <property type="entry name" value="HBB"/>
</dbReference>
<dbReference type="PANTHER" id="PTHR11472:SF34">
    <property type="entry name" value="REGULATOR OF TELOMERE ELONGATION HELICASE 1"/>
    <property type="match status" value="1"/>
</dbReference>
<comment type="catalytic activity">
    <reaction evidence="7">
        <text>ATP + H2O = ADP + phosphate + H(+)</text>
        <dbReference type="Rhea" id="RHEA:13065"/>
        <dbReference type="ChEBI" id="CHEBI:15377"/>
        <dbReference type="ChEBI" id="CHEBI:15378"/>
        <dbReference type="ChEBI" id="CHEBI:30616"/>
        <dbReference type="ChEBI" id="CHEBI:43474"/>
        <dbReference type="ChEBI" id="CHEBI:456216"/>
        <dbReference type="EC" id="5.6.2.3"/>
    </reaction>
</comment>
<keyword evidence="4" id="KW-0238">DNA-binding</keyword>
<dbReference type="Gene3D" id="1.10.275.40">
    <property type="match status" value="1"/>
</dbReference>
<evidence type="ECO:0000256" key="7">
    <source>
        <dbReference type="ARBA" id="ARBA00048954"/>
    </source>
</evidence>
<keyword evidence="2" id="KW-0004">4Fe-4S</keyword>
<evidence type="ECO:0000256" key="5">
    <source>
        <dbReference type="ARBA" id="ARBA00023204"/>
    </source>
</evidence>
<dbReference type="Pfam" id="PF06777">
    <property type="entry name" value="HBB"/>
    <property type="match status" value="1"/>
</dbReference>
<evidence type="ECO:0000256" key="6">
    <source>
        <dbReference type="ARBA" id="ARBA00044969"/>
    </source>
</evidence>
<protein>
    <recommendedName>
        <fullName evidence="6">DNA 5'-3' helicase</fullName>
        <ecNumber evidence="6">5.6.2.3</ecNumber>
    </recommendedName>
</protein>
<sequence length="403" mass="44548">AFLAQVEEVLSEVVEEYAGEEDGLLPPGGLEDRLLAEVGGTSHDLRRMLLSLAEWGERLRDRRRQARRLPRSYAATVAEQLLSWGGVDPPEYVKAAIASPHKAVEAYALDAREPASPILGTHLSVHLSGTLAPLEEYRDTLGLPMDSGLLTVPSPFPPSHRVLRYVPDVTSRHEELQGDPEALPRLYRSLVEVLTELPVKTAAFFPSFSLLDRFLARGLSSELPRGAVMESRRMPSEQLWNLVEGFKRSPGAGLLLGVCGGRVAEGIDFPDEELESVILVGIPFPRPTARREALIRYLDHLTGRGWEYGMVAPARRALLQALGRMIRSEDDRGLGIILDRRAAQFADALPGLKPLVSVRDEVERLFLGRRRPGRPPPKVGRPHQRPEPSSSPATSRPRLSEDP</sequence>
<dbReference type="Gene3D" id="3.40.50.300">
    <property type="entry name" value="P-loop containing nucleotide triphosphate hydrolases"/>
    <property type="match status" value="1"/>
</dbReference>
<gene>
    <name evidence="10" type="ORF">B1B_09659</name>
</gene>
<name>T1BMG3_9ZZZZ</name>
<reference evidence="10" key="1">
    <citation type="submission" date="2013-08" db="EMBL/GenBank/DDBJ databases">
        <authorList>
            <person name="Mendez C."/>
            <person name="Richter M."/>
            <person name="Ferrer M."/>
            <person name="Sanchez J."/>
        </authorList>
    </citation>
    <scope>NUCLEOTIDE SEQUENCE</scope>
</reference>
<dbReference type="GO" id="GO:0003677">
    <property type="term" value="F:DNA binding"/>
    <property type="evidence" value="ECO:0007669"/>
    <property type="project" value="UniProtKB-KW"/>
</dbReference>
<feature type="domain" description="ATP-dependent helicase C-terminal" evidence="9">
    <location>
        <begin position="208"/>
        <end position="344"/>
    </location>
</feature>
<comment type="cofactor">
    <cofactor evidence="1">
        <name>[4Fe-4S] cluster</name>
        <dbReference type="ChEBI" id="CHEBI:49883"/>
    </cofactor>
</comment>
<dbReference type="EMBL" id="AUZY01006401">
    <property type="protein sequence ID" value="EQD54509.1"/>
    <property type="molecule type" value="Genomic_DNA"/>
</dbReference>
<dbReference type="EC" id="5.6.2.3" evidence="6"/>
<dbReference type="GO" id="GO:0051539">
    <property type="term" value="F:4 iron, 4 sulfur cluster binding"/>
    <property type="evidence" value="ECO:0007669"/>
    <property type="project" value="UniProtKB-KW"/>
</dbReference>
<keyword evidence="2" id="KW-0411">Iron-sulfur</keyword>
<feature type="non-terminal residue" evidence="10">
    <location>
        <position position="1"/>
    </location>
</feature>
<dbReference type="SMART" id="SM00491">
    <property type="entry name" value="HELICc2"/>
    <property type="match status" value="1"/>
</dbReference>
<evidence type="ECO:0000256" key="8">
    <source>
        <dbReference type="SAM" id="MobiDB-lite"/>
    </source>
</evidence>
<evidence type="ECO:0000256" key="4">
    <source>
        <dbReference type="ARBA" id="ARBA00023125"/>
    </source>
</evidence>
<evidence type="ECO:0000259" key="9">
    <source>
        <dbReference type="SMART" id="SM00491"/>
    </source>
</evidence>
<keyword evidence="3" id="KW-0227">DNA damage</keyword>
<dbReference type="GO" id="GO:0006281">
    <property type="term" value="P:DNA repair"/>
    <property type="evidence" value="ECO:0007669"/>
    <property type="project" value="UniProtKB-KW"/>
</dbReference>
<keyword evidence="2" id="KW-0408">Iron</keyword>
<dbReference type="Pfam" id="PF13307">
    <property type="entry name" value="Helicase_C_2"/>
    <property type="match status" value="1"/>
</dbReference>
<comment type="caution">
    <text evidence="10">The sequence shown here is derived from an EMBL/GenBank/DDBJ whole genome shotgun (WGS) entry which is preliminary data.</text>
</comment>